<evidence type="ECO:0000256" key="1">
    <source>
        <dbReference type="ARBA" id="ARBA00009003"/>
    </source>
</evidence>
<keyword evidence="3" id="KW-1133">Transmembrane helix</keyword>
<dbReference type="InterPro" id="IPR051706">
    <property type="entry name" value="Glycosyltransferase_domain"/>
</dbReference>
<evidence type="ECO:0000313" key="4">
    <source>
        <dbReference type="EMBL" id="KAK6337013.1"/>
    </source>
</evidence>
<keyword evidence="3" id="KW-0812">Transmembrane</keyword>
<keyword evidence="5" id="KW-1185">Reference proteome</keyword>
<evidence type="ECO:0000256" key="2">
    <source>
        <dbReference type="ARBA" id="ARBA00022679"/>
    </source>
</evidence>
<dbReference type="AlphaFoldDB" id="A0AAN8MU93"/>
<gene>
    <name evidence="4" type="ORF">TWF718_009798</name>
</gene>
<dbReference type="SUPFAM" id="SSF53448">
    <property type="entry name" value="Nucleotide-diphospho-sugar transferases"/>
    <property type="match status" value="1"/>
</dbReference>
<dbReference type="GO" id="GO:0000030">
    <property type="term" value="F:mannosyltransferase activity"/>
    <property type="evidence" value="ECO:0007669"/>
    <property type="project" value="TreeGrafter"/>
</dbReference>
<dbReference type="PANTHER" id="PTHR32385">
    <property type="entry name" value="MANNOSYL PHOSPHORYLINOSITOL CERAMIDE SYNTHASE"/>
    <property type="match status" value="1"/>
</dbReference>
<reference evidence="4 5" key="1">
    <citation type="submission" date="2019-10" db="EMBL/GenBank/DDBJ databases">
        <authorList>
            <person name="Palmer J.M."/>
        </authorList>
    </citation>
    <scope>NUCLEOTIDE SEQUENCE [LARGE SCALE GENOMIC DNA]</scope>
    <source>
        <strain evidence="4 5">TWF718</strain>
    </source>
</reference>
<accession>A0AAN8MU93</accession>
<dbReference type="EMBL" id="JAVHNR010000007">
    <property type="protein sequence ID" value="KAK6337013.1"/>
    <property type="molecule type" value="Genomic_DNA"/>
</dbReference>
<dbReference type="GO" id="GO:0016020">
    <property type="term" value="C:membrane"/>
    <property type="evidence" value="ECO:0007669"/>
    <property type="project" value="GOC"/>
</dbReference>
<organism evidence="4 5">
    <name type="scientific">Orbilia javanica</name>
    <dbReference type="NCBI Taxonomy" id="47235"/>
    <lineage>
        <taxon>Eukaryota</taxon>
        <taxon>Fungi</taxon>
        <taxon>Dikarya</taxon>
        <taxon>Ascomycota</taxon>
        <taxon>Pezizomycotina</taxon>
        <taxon>Orbiliomycetes</taxon>
        <taxon>Orbiliales</taxon>
        <taxon>Orbiliaceae</taxon>
        <taxon>Orbilia</taxon>
    </lineage>
</organism>
<protein>
    <recommendedName>
        <fullName evidence="6">Glycosyltransferase</fullName>
    </recommendedName>
</protein>
<dbReference type="Gene3D" id="3.90.550.20">
    <property type="match status" value="1"/>
</dbReference>
<dbReference type="Proteomes" id="UP001313282">
    <property type="component" value="Unassembled WGS sequence"/>
</dbReference>
<evidence type="ECO:0000313" key="5">
    <source>
        <dbReference type="Proteomes" id="UP001313282"/>
    </source>
</evidence>
<name>A0AAN8MU93_9PEZI</name>
<comment type="similarity">
    <text evidence="1">Belongs to the glycosyltransferase 32 family.</text>
</comment>
<proteinExistence type="inferred from homology"/>
<evidence type="ECO:0000256" key="3">
    <source>
        <dbReference type="SAM" id="Phobius"/>
    </source>
</evidence>
<feature type="transmembrane region" description="Helical" evidence="3">
    <location>
        <begin position="296"/>
        <end position="318"/>
    </location>
</feature>
<sequence>MFSQLRRPAAVSPKLLAIIGAALFTGFVLYQLSFLRGLIFAKDLSEPLDVLSACKRQKPTLKHLDSTRSSSKPGIPKIIHQIWKTSNVSEYSLDPSHGSWKALYEPRKYVVKLWTDDDIHELIKEKYPSLLSTYEGYPHSIQRADMARLVVVHAEGGVYADLDVYPRAVGELQCLQNLGMEAIFAPTAKTRGVSNHFFMAEKGSPFLQWVLSEAQQRSGLNSNQIVLPYLRVFWSTGPMMVTAAALEYAAIRGENHRVAVLDEERYVRKVVGHAAGRSWHGSDGQVLNFVADYHKMIALGLGATIAVIIVVAFARLLCIRRRDRIQAEYTDLCQKIYTH</sequence>
<evidence type="ECO:0008006" key="6">
    <source>
        <dbReference type="Google" id="ProtNLM"/>
    </source>
</evidence>
<dbReference type="Pfam" id="PF04488">
    <property type="entry name" value="Gly_transf_sug"/>
    <property type="match status" value="1"/>
</dbReference>
<keyword evidence="2" id="KW-0808">Transferase</keyword>
<dbReference type="InterPro" id="IPR007577">
    <property type="entry name" value="GlycoTrfase_DXD_sugar-bd_CS"/>
</dbReference>
<dbReference type="GO" id="GO:0051999">
    <property type="term" value="P:mannosyl-inositol phosphorylceramide biosynthetic process"/>
    <property type="evidence" value="ECO:0007669"/>
    <property type="project" value="TreeGrafter"/>
</dbReference>
<dbReference type="PANTHER" id="PTHR32385:SF15">
    <property type="entry name" value="INOSITOL PHOSPHOCERAMIDE MANNOSYLTRANSFERASE 1"/>
    <property type="match status" value="1"/>
</dbReference>
<keyword evidence="3" id="KW-0472">Membrane</keyword>
<comment type="caution">
    <text evidence="4">The sequence shown here is derived from an EMBL/GenBank/DDBJ whole genome shotgun (WGS) entry which is preliminary data.</text>
</comment>
<dbReference type="InterPro" id="IPR029044">
    <property type="entry name" value="Nucleotide-diphossugar_trans"/>
</dbReference>